<dbReference type="Gene3D" id="3.30.460.10">
    <property type="entry name" value="Beta Polymerase, domain 2"/>
    <property type="match status" value="1"/>
</dbReference>
<dbReference type="Proteomes" id="UP000008178">
    <property type="component" value="Chromosome"/>
</dbReference>
<evidence type="ECO:0000259" key="3">
    <source>
        <dbReference type="SMART" id="SM00954"/>
    </source>
</evidence>
<dbReference type="InterPro" id="IPR043519">
    <property type="entry name" value="NT_sf"/>
</dbReference>
<comment type="pathway">
    <text evidence="1">Purine metabolism; ppGpp biosynthesis; ppGpp from GTP: step 1/2.</text>
</comment>
<protein>
    <recommendedName>
        <fullName evidence="3">RelA/SpoT domain-containing protein</fullName>
    </recommendedName>
</protein>
<name>G2SZ43_ROSHA</name>
<reference evidence="4 5" key="1">
    <citation type="journal article" date="2015" name="Genome Announc.">
        <title>Complete genome sequence of the human gut symbiont Roseburia hominis.</title>
        <authorList>
            <person name="Travis A.J."/>
            <person name="Kelly D."/>
            <person name="Flint H.J."/>
            <person name="Aminov R.I."/>
        </authorList>
    </citation>
    <scope>NUCLEOTIDE SEQUENCE [LARGE SCALE GENOMIC DNA]</scope>
    <source>
        <strain evidence="5">DSM 16839 / JCM 17582 / NCIMB 14029 / A2-183</strain>
    </source>
</reference>
<dbReference type="STRING" id="585394.RHOM_00370"/>
<dbReference type="KEGG" id="rho:RHOM_00370"/>
<dbReference type="SMART" id="SM00954">
    <property type="entry name" value="RelA_SpoT"/>
    <property type="match status" value="1"/>
</dbReference>
<sequence>MPKNDSKKKKKRIEIKEKQNGEQKLPNEDLLSEKLLQPMVQLSYAAAMDLVQARLRLINADLTEQCHRQVIRNMSCRIKTPDSVIKKLKKKGREVSFEEAVQTLNDIAGIRVVCFFCDDIYRIADVIKKQKDFHIIKEKDYVKNPKKSGYQSIHVIAGVPVTYNDTVTEIRVEIQIRSFAMDYWAELDTQMCYKKDAGQIANVERETRGYSDVIAKVDNKMLELRRQIEMM</sequence>
<proteinExistence type="predicted"/>
<dbReference type="SUPFAM" id="SSF81301">
    <property type="entry name" value="Nucleotidyltransferase"/>
    <property type="match status" value="1"/>
</dbReference>
<dbReference type="GO" id="GO:0015970">
    <property type="term" value="P:guanosine tetraphosphate biosynthetic process"/>
    <property type="evidence" value="ECO:0007669"/>
    <property type="project" value="UniProtKB-UniPathway"/>
</dbReference>
<dbReference type="Gene3D" id="1.10.287.860">
    <property type="entry name" value="Nucleotidyltransferase"/>
    <property type="match status" value="1"/>
</dbReference>
<evidence type="ECO:0000313" key="4">
    <source>
        <dbReference type="EMBL" id="AEN95201.1"/>
    </source>
</evidence>
<feature type="domain" description="RelA/SpoT" evidence="3">
    <location>
        <begin position="76"/>
        <end position="199"/>
    </location>
</feature>
<dbReference type="PANTHER" id="PTHR47837">
    <property type="entry name" value="GTP PYROPHOSPHOKINASE YJBM"/>
    <property type="match status" value="1"/>
</dbReference>
<dbReference type="Pfam" id="PF04607">
    <property type="entry name" value="RelA_SpoT"/>
    <property type="match status" value="1"/>
</dbReference>
<organism evidence="4 5">
    <name type="scientific">Roseburia hominis (strain DSM 16839 / JCM 17582 / NCIMB 14029 / A2-183)</name>
    <dbReference type="NCBI Taxonomy" id="585394"/>
    <lineage>
        <taxon>Bacteria</taxon>
        <taxon>Bacillati</taxon>
        <taxon>Bacillota</taxon>
        <taxon>Clostridia</taxon>
        <taxon>Lachnospirales</taxon>
        <taxon>Lachnospiraceae</taxon>
        <taxon>Roseburia</taxon>
    </lineage>
</organism>
<dbReference type="EMBL" id="CP003040">
    <property type="protein sequence ID" value="AEN95201.1"/>
    <property type="molecule type" value="Genomic_DNA"/>
</dbReference>
<dbReference type="eggNOG" id="COG2357">
    <property type="taxonomic scope" value="Bacteria"/>
</dbReference>
<dbReference type="AlphaFoldDB" id="G2SZ43"/>
<dbReference type="InterPro" id="IPR007685">
    <property type="entry name" value="RelA_SpoT"/>
</dbReference>
<dbReference type="InterPro" id="IPR052366">
    <property type="entry name" value="GTP_Pyrophosphokinase"/>
</dbReference>
<gene>
    <name evidence="4" type="ordered locus">RHOM_00370</name>
</gene>
<evidence type="ECO:0000256" key="1">
    <source>
        <dbReference type="ARBA" id="ARBA00004976"/>
    </source>
</evidence>
<accession>G2SZ43</accession>
<feature type="compositionally biased region" description="Basic residues" evidence="2">
    <location>
        <begin position="1"/>
        <end position="13"/>
    </location>
</feature>
<dbReference type="UniPathway" id="UPA00908">
    <property type="reaction ID" value="UER00884"/>
</dbReference>
<evidence type="ECO:0000256" key="2">
    <source>
        <dbReference type="SAM" id="MobiDB-lite"/>
    </source>
</evidence>
<dbReference type="HOGENOM" id="CLU_077095_0_0_9"/>
<dbReference type="PANTHER" id="PTHR47837:SF1">
    <property type="entry name" value="GTP PYROPHOSPHOKINASE YJBM"/>
    <property type="match status" value="1"/>
</dbReference>
<feature type="region of interest" description="Disordered" evidence="2">
    <location>
        <begin position="1"/>
        <end position="22"/>
    </location>
</feature>
<dbReference type="CDD" id="cd05399">
    <property type="entry name" value="NT_Rel-Spo_like"/>
    <property type="match status" value="1"/>
</dbReference>
<keyword evidence="5" id="KW-1185">Reference proteome</keyword>
<evidence type="ECO:0000313" key="5">
    <source>
        <dbReference type="Proteomes" id="UP000008178"/>
    </source>
</evidence>